<protein>
    <submittedName>
        <fullName evidence="7">P-loop containing nucleoside triphosphate hydrolase protein</fullName>
    </submittedName>
</protein>
<feature type="compositionally biased region" description="Polar residues" evidence="5">
    <location>
        <begin position="28"/>
        <end position="37"/>
    </location>
</feature>
<dbReference type="Gene3D" id="3.40.50.300">
    <property type="entry name" value="P-loop containing nucleotide triphosphate hydrolases"/>
    <property type="match status" value="1"/>
</dbReference>
<evidence type="ECO:0000256" key="1">
    <source>
        <dbReference type="ARBA" id="ARBA00005446"/>
    </source>
</evidence>
<dbReference type="GO" id="GO:0009378">
    <property type="term" value="F:four-way junction helicase activity"/>
    <property type="evidence" value="ECO:0007669"/>
    <property type="project" value="TreeGrafter"/>
</dbReference>
<sequence>MDFNSQSSDPERSRSYQNLENARENASKTKGYNSEQTRNALKDSFRERFGYDPHFWQLDITEAMLLGLDCIVIAGTGAGKTAPFMMLVLPDPKKKTLILSPLKVLQEDQVSRFWAAKLPAAAVNGDTWDGDLKQDLEADIYQGIFASSEMCLKHPEFHRVLSDSNFEDMVGWIVDEAHCIGQWGGDFRPTYSELGKLRAFFPPDVPVLTASATTTPLTLRDIRTTLGIDPQTSFFLNLGND</sequence>
<dbReference type="EMBL" id="MU155703">
    <property type="protein sequence ID" value="KAF9471354.1"/>
    <property type="molecule type" value="Genomic_DNA"/>
</dbReference>
<dbReference type="OrthoDB" id="2499463at2759"/>
<evidence type="ECO:0000256" key="2">
    <source>
        <dbReference type="ARBA" id="ARBA00023125"/>
    </source>
</evidence>
<organism evidence="7 8">
    <name type="scientific">Pholiota conissans</name>
    <dbReference type="NCBI Taxonomy" id="109636"/>
    <lineage>
        <taxon>Eukaryota</taxon>
        <taxon>Fungi</taxon>
        <taxon>Dikarya</taxon>
        <taxon>Basidiomycota</taxon>
        <taxon>Agaricomycotina</taxon>
        <taxon>Agaricomycetes</taxon>
        <taxon>Agaricomycetidae</taxon>
        <taxon>Agaricales</taxon>
        <taxon>Agaricineae</taxon>
        <taxon>Strophariaceae</taxon>
        <taxon>Pholiota</taxon>
    </lineage>
</organism>
<gene>
    <name evidence="7" type="ORF">BDN70DRAFT_901414</name>
</gene>
<evidence type="ECO:0000259" key="6">
    <source>
        <dbReference type="PROSITE" id="PS51192"/>
    </source>
</evidence>
<feature type="domain" description="Helicase ATP-binding" evidence="6">
    <location>
        <begin position="61"/>
        <end position="232"/>
    </location>
</feature>
<dbReference type="GO" id="GO:0005634">
    <property type="term" value="C:nucleus"/>
    <property type="evidence" value="ECO:0007669"/>
    <property type="project" value="TreeGrafter"/>
</dbReference>
<proteinExistence type="inferred from homology"/>
<evidence type="ECO:0000256" key="3">
    <source>
        <dbReference type="ARBA" id="ARBA00023235"/>
    </source>
</evidence>
<dbReference type="GO" id="GO:0000724">
    <property type="term" value="P:double-strand break repair via homologous recombination"/>
    <property type="evidence" value="ECO:0007669"/>
    <property type="project" value="TreeGrafter"/>
</dbReference>
<dbReference type="InterPro" id="IPR011545">
    <property type="entry name" value="DEAD/DEAH_box_helicase_dom"/>
</dbReference>
<keyword evidence="8" id="KW-1185">Reference proteome</keyword>
<dbReference type="GO" id="GO:0005737">
    <property type="term" value="C:cytoplasm"/>
    <property type="evidence" value="ECO:0007669"/>
    <property type="project" value="TreeGrafter"/>
</dbReference>
<dbReference type="PROSITE" id="PS51192">
    <property type="entry name" value="HELICASE_ATP_BIND_1"/>
    <property type="match status" value="1"/>
</dbReference>
<accession>A0A9P6CSR8</accession>
<reference evidence="7" key="1">
    <citation type="submission" date="2020-11" db="EMBL/GenBank/DDBJ databases">
        <authorList>
            <consortium name="DOE Joint Genome Institute"/>
            <person name="Ahrendt S."/>
            <person name="Riley R."/>
            <person name="Andreopoulos W."/>
            <person name="Labutti K."/>
            <person name="Pangilinan J."/>
            <person name="Ruiz-Duenas F.J."/>
            <person name="Barrasa J.M."/>
            <person name="Sanchez-Garcia M."/>
            <person name="Camarero S."/>
            <person name="Miyauchi S."/>
            <person name="Serrano A."/>
            <person name="Linde D."/>
            <person name="Babiker R."/>
            <person name="Drula E."/>
            <person name="Ayuso-Fernandez I."/>
            <person name="Pacheco R."/>
            <person name="Padilla G."/>
            <person name="Ferreira P."/>
            <person name="Barriuso J."/>
            <person name="Kellner H."/>
            <person name="Castanera R."/>
            <person name="Alfaro M."/>
            <person name="Ramirez L."/>
            <person name="Pisabarro A.G."/>
            <person name="Kuo A."/>
            <person name="Tritt A."/>
            <person name="Lipzen A."/>
            <person name="He G."/>
            <person name="Yan M."/>
            <person name="Ng V."/>
            <person name="Cullen D."/>
            <person name="Martin F."/>
            <person name="Rosso M.-N."/>
            <person name="Henrissat B."/>
            <person name="Hibbett D."/>
            <person name="Martinez A.T."/>
            <person name="Grigoriev I.V."/>
        </authorList>
    </citation>
    <scope>NUCLEOTIDE SEQUENCE</scope>
    <source>
        <strain evidence="7">CIRM-BRFM 674</strain>
    </source>
</reference>
<dbReference type="GO" id="GO:0005524">
    <property type="term" value="F:ATP binding"/>
    <property type="evidence" value="ECO:0007669"/>
    <property type="project" value="InterPro"/>
</dbReference>
<evidence type="ECO:0000313" key="7">
    <source>
        <dbReference type="EMBL" id="KAF9471354.1"/>
    </source>
</evidence>
<dbReference type="AlphaFoldDB" id="A0A9P6CSR8"/>
<dbReference type="InterPro" id="IPR027417">
    <property type="entry name" value="P-loop_NTPase"/>
</dbReference>
<evidence type="ECO:0000256" key="5">
    <source>
        <dbReference type="SAM" id="MobiDB-lite"/>
    </source>
</evidence>
<evidence type="ECO:0000313" key="8">
    <source>
        <dbReference type="Proteomes" id="UP000807469"/>
    </source>
</evidence>
<dbReference type="SUPFAM" id="SSF52540">
    <property type="entry name" value="P-loop containing nucleoside triphosphate hydrolases"/>
    <property type="match status" value="1"/>
</dbReference>
<dbReference type="GO" id="GO:0005694">
    <property type="term" value="C:chromosome"/>
    <property type="evidence" value="ECO:0007669"/>
    <property type="project" value="TreeGrafter"/>
</dbReference>
<name>A0A9P6CSR8_9AGAR</name>
<keyword evidence="7" id="KW-0378">Hydrolase</keyword>
<keyword evidence="3" id="KW-0413">Isomerase</keyword>
<comment type="similarity">
    <text evidence="1">Belongs to the helicase family. RecQ subfamily.</text>
</comment>
<dbReference type="GO" id="GO:0003677">
    <property type="term" value="F:DNA binding"/>
    <property type="evidence" value="ECO:0007669"/>
    <property type="project" value="UniProtKB-KW"/>
</dbReference>
<evidence type="ECO:0000256" key="4">
    <source>
        <dbReference type="ARBA" id="ARBA00023242"/>
    </source>
</evidence>
<dbReference type="PANTHER" id="PTHR13710:SF153">
    <property type="entry name" value="RECQ-LIKE DNA HELICASE BLM"/>
    <property type="match status" value="1"/>
</dbReference>
<dbReference type="Pfam" id="PF00270">
    <property type="entry name" value="DEAD"/>
    <property type="match status" value="1"/>
</dbReference>
<keyword evidence="2" id="KW-0238">DNA-binding</keyword>
<dbReference type="Proteomes" id="UP000807469">
    <property type="component" value="Unassembled WGS sequence"/>
</dbReference>
<dbReference type="GO" id="GO:0043138">
    <property type="term" value="F:3'-5' DNA helicase activity"/>
    <property type="evidence" value="ECO:0007669"/>
    <property type="project" value="TreeGrafter"/>
</dbReference>
<feature type="region of interest" description="Disordered" evidence="5">
    <location>
        <begin position="1"/>
        <end position="37"/>
    </location>
</feature>
<dbReference type="InterPro" id="IPR014001">
    <property type="entry name" value="Helicase_ATP-bd"/>
</dbReference>
<dbReference type="PANTHER" id="PTHR13710">
    <property type="entry name" value="DNA HELICASE RECQ FAMILY MEMBER"/>
    <property type="match status" value="1"/>
</dbReference>
<dbReference type="SMART" id="SM00487">
    <property type="entry name" value="DEXDc"/>
    <property type="match status" value="1"/>
</dbReference>
<keyword evidence="4" id="KW-0539">Nucleus</keyword>
<dbReference type="GO" id="GO:0016787">
    <property type="term" value="F:hydrolase activity"/>
    <property type="evidence" value="ECO:0007669"/>
    <property type="project" value="UniProtKB-KW"/>
</dbReference>
<comment type="caution">
    <text evidence="7">The sequence shown here is derived from an EMBL/GenBank/DDBJ whole genome shotgun (WGS) entry which is preliminary data.</text>
</comment>